<dbReference type="KEGG" id="hti:HTIA_0046"/>
<dbReference type="Pfam" id="PF04032">
    <property type="entry name" value="Rpr2"/>
    <property type="match status" value="1"/>
</dbReference>
<dbReference type="InterPro" id="IPR007175">
    <property type="entry name" value="Rpr2/Snm1/Rpp21"/>
</dbReference>
<keyword evidence="1 8" id="KW-0963">Cytoplasm</keyword>
<dbReference type="eggNOG" id="arCOG04345">
    <property type="taxonomic scope" value="Archaea"/>
</dbReference>
<organism evidence="10 11">
    <name type="scientific">Halorhabdus tiamatea SARL4B</name>
    <dbReference type="NCBI Taxonomy" id="1033806"/>
    <lineage>
        <taxon>Archaea</taxon>
        <taxon>Methanobacteriati</taxon>
        <taxon>Methanobacteriota</taxon>
        <taxon>Stenosarchaea group</taxon>
        <taxon>Halobacteria</taxon>
        <taxon>Halobacteriales</taxon>
        <taxon>Haloarculaceae</taxon>
        <taxon>Halorhabdus</taxon>
    </lineage>
</organism>
<feature type="binding site" evidence="8">
    <location>
        <position position="86"/>
    </location>
    <ligand>
        <name>Zn(2+)</name>
        <dbReference type="ChEBI" id="CHEBI:29105"/>
    </ligand>
</feature>
<dbReference type="InterPro" id="IPR016432">
    <property type="entry name" value="RNP4"/>
</dbReference>
<dbReference type="GO" id="GO:0004526">
    <property type="term" value="F:ribonuclease P activity"/>
    <property type="evidence" value="ECO:0007669"/>
    <property type="project" value="UniProtKB-UniRule"/>
</dbReference>
<comment type="function">
    <text evidence="8">Part of ribonuclease P, a protein complex that generates mature tRNA molecules by cleaving their 5'-ends.</text>
</comment>
<accession>F7PI57</accession>
<dbReference type="Gene3D" id="6.20.50.20">
    <property type="match status" value="1"/>
</dbReference>
<reference evidence="10 11" key="1">
    <citation type="journal article" date="2011" name="J. Bacteriol.">
        <title>Genome sequence of Halorhabdus tiamatea, the first archaeon isolated from a deep-sea anoxic brine lake.</title>
        <authorList>
            <person name="Antunes A."/>
            <person name="Alam I."/>
            <person name="Bajic V.B."/>
            <person name="Stingl U."/>
        </authorList>
    </citation>
    <scope>NUCLEOTIDE SEQUENCE [LARGE SCALE GENOMIC DNA]</scope>
    <source>
        <strain evidence="10 11">SARL4B</strain>
    </source>
</reference>
<keyword evidence="3 8" id="KW-0540">Nuclease</keyword>
<keyword evidence="12" id="KW-1185">Reference proteome</keyword>
<evidence type="ECO:0000313" key="9">
    <source>
        <dbReference type="EMBL" id="CCQ32198.1"/>
    </source>
</evidence>
<comment type="catalytic activity">
    <reaction evidence="8">
        <text>Endonucleolytic cleavage of RNA, removing 5'-extranucleotides from tRNA precursor.</text>
        <dbReference type="EC" id="3.1.26.5"/>
    </reaction>
</comment>
<dbReference type="HOGENOM" id="CLU_079140_3_0_2"/>
<dbReference type="Gene3D" id="1.20.5.420">
    <property type="entry name" value="Immunoglobulin FC, subunit C"/>
    <property type="match status" value="1"/>
</dbReference>
<dbReference type="EC" id="3.1.26.5" evidence="8"/>
<feature type="binding site" evidence="8">
    <location>
        <position position="61"/>
    </location>
    <ligand>
        <name>Zn(2+)</name>
        <dbReference type="ChEBI" id="CHEBI:29105"/>
    </ligand>
</feature>
<dbReference type="PANTHER" id="PTHR14742:SF0">
    <property type="entry name" value="RIBONUCLEASE P PROTEIN SUBUNIT P21"/>
    <property type="match status" value="1"/>
</dbReference>
<dbReference type="GO" id="GO:0005737">
    <property type="term" value="C:cytoplasm"/>
    <property type="evidence" value="ECO:0007669"/>
    <property type="project" value="UniProtKB-SubCell"/>
</dbReference>
<dbReference type="HAMAP" id="MF_00757">
    <property type="entry name" value="RNase_P_4"/>
    <property type="match status" value="1"/>
</dbReference>
<dbReference type="GO" id="GO:0030677">
    <property type="term" value="C:ribonuclease P complex"/>
    <property type="evidence" value="ECO:0007669"/>
    <property type="project" value="UniProtKB-UniRule"/>
</dbReference>
<keyword evidence="2 8" id="KW-0819">tRNA processing</keyword>
<keyword evidence="7 8" id="KW-0862">Zinc</keyword>
<dbReference type="GO" id="GO:0008270">
    <property type="term" value="F:zinc ion binding"/>
    <property type="evidence" value="ECO:0007669"/>
    <property type="project" value="UniProtKB-UniRule"/>
</dbReference>
<dbReference type="RefSeq" id="WP_008525238.1">
    <property type="nucleotide sequence ID" value="NC_021921.1"/>
</dbReference>
<keyword evidence="6 8" id="KW-0378">Hydrolase</keyword>
<dbReference type="Proteomes" id="UP000015381">
    <property type="component" value="Chromosome I"/>
</dbReference>
<comment type="cofactor">
    <cofactor evidence="8">
        <name>Zn(2+)</name>
        <dbReference type="ChEBI" id="CHEBI:29105"/>
    </cofactor>
    <text evidence="8">Binds 1 zinc ion per subunit.</text>
</comment>
<comment type="similarity">
    <text evidence="8">Belongs to the eukaryotic/archaeal RNase P protein component 4 family.</text>
</comment>
<evidence type="ECO:0000256" key="5">
    <source>
        <dbReference type="ARBA" id="ARBA00022759"/>
    </source>
</evidence>
<comment type="subunit">
    <text evidence="8">Consists of a catalytic RNA component and at least 4-5 protein subunits.</text>
</comment>
<dbReference type="EMBL" id="HF571520">
    <property type="protein sequence ID" value="CCQ32198.1"/>
    <property type="molecule type" value="Genomic_DNA"/>
</dbReference>
<keyword evidence="4 8" id="KW-0479">Metal-binding</keyword>
<proteinExistence type="inferred from homology"/>
<name>F7PI57_9EURY</name>
<evidence type="ECO:0000256" key="3">
    <source>
        <dbReference type="ARBA" id="ARBA00022722"/>
    </source>
</evidence>
<evidence type="ECO:0000313" key="10">
    <source>
        <dbReference type="EMBL" id="ERJ06652.1"/>
    </source>
</evidence>
<dbReference type="EMBL" id="AFNT02000012">
    <property type="protein sequence ID" value="ERJ06652.1"/>
    <property type="molecule type" value="Genomic_DNA"/>
</dbReference>
<evidence type="ECO:0000256" key="6">
    <source>
        <dbReference type="ARBA" id="ARBA00022801"/>
    </source>
</evidence>
<gene>
    <name evidence="8 10" type="primary">rnp4</name>
    <name evidence="10" type="ORF">HLRTI_001363</name>
    <name evidence="9" type="ORF">HTIA_0046</name>
</gene>
<protein>
    <recommendedName>
        <fullName evidence="8">Ribonuclease P protein component 4</fullName>
        <shortName evidence="8">RNase P component 4</shortName>
        <ecNumber evidence="8">3.1.26.5</ecNumber>
    </recommendedName>
    <alternativeName>
        <fullName evidence="8">Rpp21</fullName>
    </alternativeName>
</protein>
<dbReference type="PANTHER" id="PTHR14742">
    <property type="entry name" value="RIBONUCLEASE P SUBUNIT P21"/>
    <property type="match status" value="1"/>
</dbReference>
<dbReference type="GeneID" id="23798617"/>
<evidence type="ECO:0000256" key="8">
    <source>
        <dbReference type="HAMAP-Rule" id="MF_00757"/>
    </source>
</evidence>
<dbReference type="OrthoDB" id="10058at2157"/>
<dbReference type="STRING" id="1033806.HTIA_0046"/>
<dbReference type="PATRIC" id="fig|1033806.12.peg.45"/>
<dbReference type="Proteomes" id="UP000003861">
    <property type="component" value="Unassembled WGS sequence"/>
</dbReference>
<evidence type="ECO:0000256" key="4">
    <source>
        <dbReference type="ARBA" id="ARBA00022723"/>
    </source>
</evidence>
<evidence type="ECO:0000313" key="12">
    <source>
        <dbReference type="Proteomes" id="UP000015381"/>
    </source>
</evidence>
<dbReference type="GO" id="GO:0001682">
    <property type="term" value="P:tRNA 5'-leader removal"/>
    <property type="evidence" value="ECO:0007669"/>
    <property type="project" value="UniProtKB-UniRule"/>
</dbReference>
<reference evidence="10 11" key="2">
    <citation type="journal article" date="2013" name="PLoS ONE">
        <title>INDIGO - INtegrated Data Warehouse of MIcrobial GenOmes with Examples from the Red Sea Extremophiles.</title>
        <authorList>
            <person name="Alam I."/>
            <person name="Antunes A."/>
            <person name="Kamau A.A."/>
            <person name="Ba Alawi W."/>
            <person name="Kalkatawi M."/>
            <person name="Stingl U."/>
            <person name="Bajic V.B."/>
        </authorList>
    </citation>
    <scope>NUCLEOTIDE SEQUENCE [LARGE SCALE GENOMIC DNA]</scope>
    <source>
        <strain evidence="10 11">SARL4B</strain>
    </source>
</reference>
<evidence type="ECO:0000256" key="2">
    <source>
        <dbReference type="ARBA" id="ARBA00022694"/>
    </source>
</evidence>
<dbReference type="AlphaFoldDB" id="F7PI57"/>
<evidence type="ECO:0000256" key="1">
    <source>
        <dbReference type="ARBA" id="ARBA00022490"/>
    </source>
</evidence>
<reference evidence="9 12" key="3">
    <citation type="journal article" date="2014" name="Environ. Microbiol.">
        <title>Halorhabdus tiamatea: proteogenomics and glycosidase activity measurements identify the first cultivated euryarchaeon from a deep-sea anoxic brine lake as potential polysaccharide degrader.</title>
        <authorList>
            <person name="Werner J."/>
            <person name="Ferrer M."/>
            <person name="Michel G."/>
            <person name="Mann A.J."/>
            <person name="Huang S."/>
            <person name="Juarez S."/>
            <person name="Ciordia S."/>
            <person name="Albar J.P."/>
            <person name="Alcaide M."/>
            <person name="La Cono V."/>
            <person name="Yakimov M.M."/>
            <person name="Antunes A."/>
            <person name="Taborda M."/>
            <person name="Da Costa M.S."/>
            <person name="Amann R.I."/>
            <person name="Gloeckner F.O."/>
            <person name="Golyshina O.V."/>
            <person name="Golyshin P.N."/>
            <person name="Teeling H."/>
        </authorList>
    </citation>
    <scope>NUCLEOTIDE SEQUENCE [LARGE SCALE GENOMIC DNA]</scope>
    <source>
        <strain evidence="12">SARL4B</strain>
        <strain evidence="9">Type strain: SARL4B</strain>
    </source>
</reference>
<evidence type="ECO:0000313" key="11">
    <source>
        <dbReference type="Proteomes" id="UP000003861"/>
    </source>
</evidence>
<evidence type="ECO:0000256" key="7">
    <source>
        <dbReference type="ARBA" id="ARBA00022833"/>
    </source>
</evidence>
<feature type="binding site" evidence="8">
    <location>
        <position position="58"/>
    </location>
    <ligand>
        <name>Zn(2+)</name>
        <dbReference type="ChEBI" id="CHEBI:29105"/>
    </ligand>
</feature>
<dbReference type="PIRSF" id="PIRSF004878">
    <property type="entry name" value="RNase_P_4"/>
    <property type="match status" value="1"/>
</dbReference>
<sequence length="97" mass="10989">MSEEVAIAEERIERLAESARTAARAGDADRAKAYVRRTRRIAERHRLSLPKPFERFTCNACDAYLLPGHNARVRTSDGHVVITCDCGSHARYPYDDQ</sequence>
<feature type="binding site" evidence="8">
    <location>
        <position position="84"/>
    </location>
    <ligand>
        <name>Zn(2+)</name>
        <dbReference type="ChEBI" id="CHEBI:29105"/>
    </ligand>
</feature>
<comment type="subcellular location">
    <subcellularLocation>
        <location evidence="8">Cytoplasm</location>
    </subcellularLocation>
</comment>
<keyword evidence="5 8" id="KW-0255">Endonuclease</keyword>